<feature type="domain" description="Nitroreductase" evidence="4">
    <location>
        <begin position="10"/>
        <end position="187"/>
    </location>
</feature>
<evidence type="ECO:0000313" key="5">
    <source>
        <dbReference type="EMBL" id="QLQ32461.1"/>
    </source>
</evidence>
<dbReference type="PANTHER" id="PTHR43673">
    <property type="entry name" value="NAD(P)H NITROREDUCTASE YDGI-RELATED"/>
    <property type="match status" value="1"/>
</dbReference>
<keyword evidence="3" id="KW-0560">Oxidoreductase</keyword>
<protein>
    <submittedName>
        <fullName evidence="5">NAD(P)H-dependent oxidoreductase</fullName>
    </submittedName>
</protein>
<sequence length="207" mass="23211">MQPFMQAMTFRHACKKFDPQRKIPAADFQQILEFGRLSPSSFGMEHWRFVVVQTPELREKLRAVCWNQPQIADSSHVVVILAKTAAVEPGSAYVKQLFGRRNLPQEAEEAYLAKYAAHNDSEIAPYMNTFAWASKQCYLALANMMTGAASLGIDSCPIEGFSKHGVEDVLGVDASQYGVAVVVTFGYRAGEQTPRLRQPLEDMVEYR</sequence>
<evidence type="ECO:0000256" key="1">
    <source>
        <dbReference type="ARBA" id="ARBA00007118"/>
    </source>
</evidence>
<evidence type="ECO:0000259" key="4">
    <source>
        <dbReference type="Pfam" id="PF00881"/>
    </source>
</evidence>
<dbReference type="Pfam" id="PF00881">
    <property type="entry name" value="Nitroreductase"/>
    <property type="match status" value="1"/>
</dbReference>
<dbReference type="KEGG" id="this:HZT40_13685"/>
<accession>A0A7L6ATM2</accession>
<dbReference type="CDD" id="cd02149">
    <property type="entry name" value="NfsB-like"/>
    <property type="match status" value="1"/>
</dbReference>
<dbReference type="Gene3D" id="3.40.109.10">
    <property type="entry name" value="NADH Oxidase"/>
    <property type="match status" value="1"/>
</dbReference>
<name>A0A7L6ATM2_9GAMM</name>
<evidence type="ECO:0000256" key="3">
    <source>
        <dbReference type="ARBA" id="ARBA00023002"/>
    </source>
</evidence>
<organism evidence="5 6">
    <name type="scientific">Candidatus Thiothrix singaporensis</name>
    <dbReference type="NCBI Taxonomy" id="2799669"/>
    <lineage>
        <taxon>Bacteria</taxon>
        <taxon>Pseudomonadati</taxon>
        <taxon>Pseudomonadota</taxon>
        <taxon>Gammaproteobacteria</taxon>
        <taxon>Thiotrichales</taxon>
        <taxon>Thiotrichaceae</taxon>
        <taxon>Thiothrix</taxon>
    </lineage>
</organism>
<dbReference type="Proteomes" id="UP000510621">
    <property type="component" value="Chromosome"/>
</dbReference>
<dbReference type="InterPro" id="IPR029479">
    <property type="entry name" value="Nitroreductase"/>
</dbReference>
<evidence type="ECO:0000256" key="2">
    <source>
        <dbReference type="ARBA" id="ARBA00022857"/>
    </source>
</evidence>
<comment type="similarity">
    <text evidence="1">Belongs to the nitroreductase family.</text>
</comment>
<gene>
    <name evidence="5" type="ORF">HZT40_13685</name>
</gene>
<dbReference type="EMBL" id="CP059265">
    <property type="protein sequence ID" value="QLQ32461.1"/>
    <property type="molecule type" value="Genomic_DNA"/>
</dbReference>
<evidence type="ECO:0000313" key="6">
    <source>
        <dbReference type="Proteomes" id="UP000510621"/>
    </source>
</evidence>
<dbReference type="SUPFAM" id="SSF55469">
    <property type="entry name" value="FMN-dependent nitroreductase-like"/>
    <property type="match status" value="1"/>
</dbReference>
<proteinExistence type="inferred from homology"/>
<reference evidence="5" key="1">
    <citation type="submission" date="2020-06" db="EMBL/GenBank/DDBJ databases">
        <title>Analysis procedures for assessing recovery of high quality, complete, closed genomes from Nanopore long read metagenome sequencing.</title>
        <authorList>
            <person name="Bessarab I."/>
            <person name="Arumugam K."/>
            <person name="Haryono M."/>
            <person name="Liu X."/>
            <person name="Roy S."/>
            <person name="Zuniga-Montanez R.E."/>
            <person name="Qiu G."/>
            <person name="Drautz-Moses D.I."/>
            <person name="Law Y.Y."/>
            <person name="Wuertz S."/>
            <person name="Lauro F.M."/>
            <person name="Huson D.H."/>
            <person name="Williams R.B."/>
        </authorList>
    </citation>
    <scope>NUCLEOTIDE SEQUENCE [LARGE SCALE GENOMIC DNA]</scope>
    <source>
        <strain evidence="5">SSD2</strain>
    </source>
</reference>
<dbReference type="GO" id="GO:0016491">
    <property type="term" value="F:oxidoreductase activity"/>
    <property type="evidence" value="ECO:0007669"/>
    <property type="project" value="UniProtKB-KW"/>
</dbReference>
<keyword evidence="2" id="KW-0521">NADP</keyword>
<dbReference type="AlphaFoldDB" id="A0A7L6ATM2"/>
<dbReference type="InterPro" id="IPR000415">
    <property type="entry name" value="Nitroreductase-like"/>
</dbReference>
<keyword evidence="6" id="KW-1185">Reference proteome</keyword>
<dbReference type="InterPro" id="IPR033878">
    <property type="entry name" value="NfsB-like"/>
</dbReference>